<dbReference type="PANTHER" id="PTHR44086">
    <property type="entry name" value="THIOSULFATE SULFURTRANSFERASE RDL2, MITOCHONDRIAL-RELATED"/>
    <property type="match status" value="1"/>
</dbReference>
<dbReference type="CDD" id="cd00158">
    <property type="entry name" value="RHOD"/>
    <property type="match status" value="1"/>
</dbReference>
<feature type="domain" description="Rhodanese" evidence="1">
    <location>
        <begin position="60"/>
        <end position="151"/>
    </location>
</feature>
<dbReference type="STRING" id="561365.SAMN05660866_03395"/>
<dbReference type="GO" id="GO:0004792">
    <property type="term" value="F:thiosulfate-cyanide sulfurtransferase activity"/>
    <property type="evidence" value="ECO:0007669"/>
    <property type="project" value="TreeGrafter"/>
</dbReference>
<dbReference type="SUPFAM" id="SSF52821">
    <property type="entry name" value="Rhodanese/Cell cycle control phosphatase"/>
    <property type="match status" value="1"/>
</dbReference>
<sequence length="178" mass="20509">METKNSTFTAMKLIKYLQVFSLFSLLCFSNVVVGQDDINRALKTWNKESIPYVYPESLSMSDSILFLDTREKEEFDVSHLKNAIWVGYKNFDEQKILETIPNTSQSIIVYCSIGVRSENIGEKLKKLGYTKIRNLHGGIFEWKNKGGEVFNDKEKATDSVHAFSKHWGKLLHEGIKVY</sequence>
<evidence type="ECO:0000313" key="3">
    <source>
        <dbReference type="Proteomes" id="UP000190339"/>
    </source>
</evidence>
<dbReference type="Pfam" id="PF00581">
    <property type="entry name" value="Rhodanese"/>
    <property type="match status" value="1"/>
</dbReference>
<dbReference type="InterPro" id="IPR001763">
    <property type="entry name" value="Rhodanese-like_dom"/>
</dbReference>
<reference evidence="3" key="1">
    <citation type="submission" date="2017-02" db="EMBL/GenBank/DDBJ databases">
        <authorList>
            <person name="Varghese N."/>
            <person name="Submissions S."/>
        </authorList>
    </citation>
    <scope>NUCLEOTIDE SEQUENCE [LARGE SCALE GENOMIC DNA]</scope>
    <source>
        <strain evidence="3">DSM 23546</strain>
    </source>
</reference>
<name>A0A1T5EBB2_9FLAO</name>
<evidence type="ECO:0000313" key="2">
    <source>
        <dbReference type="EMBL" id="SKB81302.1"/>
    </source>
</evidence>
<dbReference type="PROSITE" id="PS50206">
    <property type="entry name" value="RHODANESE_3"/>
    <property type="match status" value="1"/>
</dbReference>
<gene>
    <name evidence="2" type="ORF">SAMN05660866_03395</name>
</gene>
<dbReference type="InterPro" id="IPR036873">
    <property type="entry name" value="Rhodanese-like_dom_sf"/>
</dbReference>
<dbReference type="NCBIfam" id="NF045521">
    <property type="entry name" value="rhoda_near_glyco"/>
    <property type="match status" value="1"/>
</dbReference>
<protein>
    <submittedName>
        <fullName evidence="2">Rhodanese-related sulfurtransferase</fullName>
    </submittedName>
</protein>
<dbReference type="RefSeq" id="WP_234999778.1">
    <property type="nucleotide sequence ID" value="NZ_FUYL01000012.1"/>
</dbReference>
<dbReference type="SMART" id="SM00450">
    <property type="entry name" value="RHOD"/>
    <property type="match status" value="1"/>
</dbReference>
<dbReference type="Proteomes" id="UP000190339">
    <property type="component" value="Unassembled WGS sequence"/>
</dbReference>
<keyword evidence="3" id="KW-1185">Reference proteome</keyword>
<dbReference type="Gene3D" id="3.40.250.10">
    <property type="entry name" value="Rhodanese-like domain"/>
    <property type="match status" value="1"/>
</dbReference>
<dbReference type="PANTHER" id="PTHR44086:SF13">
    <property type="entry name" value="THIOSULFATE SULFURTRANSFERASE PSPE"/>
    <property type="match status" value="1"/>
</dbReference>
<evidence type="ECO:0000259" key="1">
    <source>
        <dbReference type="PROSITE" id="PS50206"/>
    </source>
</evidence>
<dbReference type="AlphaFoldDB" id="A0A1T5EBB2"/>
<proteinExistence type="predicted"/>
<accession>A0A1T5EBB2</accession>
<keyword evidence="2" id="KW-0808">Transferase</keyword>
<dbReference type="EMBL" id="FUYL01000012">
    <property type="protein sequence ID" value="SKB81302.1"/>
    <property type="molecule type" value="Genomic_DNA"/>
</dbReference>
<organism evidence="2 3">
    <name type="scientific">Maribacter arcticus</name>
    <dbReference type="NCBI Taxonomy" id="561365"/>
    <lineage>
        <taxon>Bacteria</taxon>
        <taxon>Pseudomonadati</taxon>
        <taxon>Bacteroidota</taxon>
        <taxon>Flavobacteriia</taxon>
        <taxon>Flavobacteriales</taxon>
        <taxon>Flavobacteriaceae</taxon>
        <taxon>Maribacter</taxon>
    </lineage>
</organism>